<organism evidence="2">
    <name type="scientific">bioreactor metagenome</name>
    <dbReference type="NCBI Taxonomy" id="1076179"/>
    <lineage>
        <taxon>unclassified sequences</taxon>
        <taxon>metagenomes</taxon>
        <taxon>ecological metagenomes</taxon>
    </lineage>
</organism>
<accession>A0A645ARR6</accession>
<dbReference type="SMART" id="SM00530">
    <property type="entry name" value="HTH_XRE"/>
    <property type="match status" value="1"/>
</dbReference>
<reference evidence="2" key="1">
    <citation type="submission" date="2019-08" db="EMBL/GenBank/DDBJ databases">
        <authorList>
            <person name="Kucharzyk K."/>
            <person name="Murdoch R.W."/>
            <person name="Higgins S."/>
            <person name="Loffler F."/>
        </authorList>
    </citation>
    <scope>NUCLEOTIDE SEQUENCE</scope>
</reference>
<dbReference type="Gene3D" id="1.10.260.40">
    <property type="entry name" value="lambda repressor-like DNA-binding domains"/>
    <property type="match status" value="1"/>
</dbReference>
<protein>
    <recommendedName>
        <fullName evidence="1">HTH cro/C1-type domain-containing protein</fullName>
    </recommendedName>
</protein>
<gene>
    <name evidence="2" type="ORF">SDC9_102770</name>
</gene>
<evidence type="ECO:0000259" key="1">
    <source>
        <dbReference type="PROSITE" id="PS50943"/>
    </source>
</evidence>
<sequence length="149" mass="17371">MKVFIYVSTYNCKIRTKDMETNREKFNKLATSTNSELLKEVDYRSSNRDWLRRSSRIAAKVLMALKEQKMTQKDLAEKMNVSPQYINKLVKGGENFTIETMTKLENILDIAIFADSIRERKINVLPAYSGTFDKIHYASATYEFYNDAI</sequence>
<dbReference type="EMBL" id="VSSQ01015523">
    <property type="protein sequence ID" value="MPM55972.1"/>
    <property type="molecule type" value="Genomic_DNA"/>
</dbReference>
<feature type="domain" description="HTH cro/C1-type" evidence="1">
    <location>
        <begin position="66"/>
        <end position="120"/>
    </location>
</feature>
<dbReference type="Pfam" id="PF01381">
    <property type="entry name" value="HTH_3"/>
    <property type="match status" value="1"/>
</dbReference>
<dbReference type="SUPFAM" id="SSF47413">
    <property type="entry name" value="lambda repressor-like DNA-binding domains"/>
    <property type="match status" value="1"/>
</dbReference>
<dbReference type="AlphaFoldDB" id="A0A645ARR6"/>
<dbReference type="GO" id="GO:0003677">
    <property type="term" value="F:DNA binding"/>
    <property type="evidence" value="ECO:0007669"/>
    <property type="project" value="InterPro"/>
</dbReference>
<dbReference type="CDD" id="cd00093">
    <property type="entry name" value="HTH_XRE"/>
    <property type="match status" value="1"/>
</dbReference>
<dbReference type="InterPro" id="IPR010982">
    <property type="entry name" value="Lambda_DNA-bd_dom_sf"/>
</dbReference>
<comment type="caution">
    <text evidence="2">The sequence shown here is derived from an EMBL/GenBank/DDBJ whole genome shotgun (WGS) entry which is preliminary data.</text>
</comment>
<name>A0A645ARR6_9ZZZZ</name>
<evidence type="ECO:0000313" key="2">
    <source>
        <dbReference type="EMBL" id="MPM55972.1"/>
    </source>
</evidence>
<dbReference type="InterPro" id="IPR001387">
    <property type="entry name" value="Cro/C1-type_HTH"/>
</dbReference>
<proteinExistence type="predicted"/>
<dbReference type="PROSITE" id="PS50943">
    <property type="entry name" value="HTH_CROC1"/>
    <property type="match status" value="1"/>
</dbReference>